<accession>A0A9N9GYW6</accession>
<dbReference type="InterPro" id="IPR014752">
    <property type="entry name" value="Arrestin-like_C"/>
</dbReference>
<feature type="compositionally biased region" description="Low complexity" evidence="2">
    <location>
        <begin position="807"/>
        <end position="824"/>
    </location>
</feature>
<evidence type="ECO:0000259" key="3">
    <source>
        <dbReference type="SMART" id="SM01017"/>
    </source>
</evidence>
<gene>
    <name evidence="4" type="ORF">POCULU_LOCUS9191</name>
</gene>
<feature type="compositionally biased region" description="Pro residues" evidence="2">
    <location>
        <begin position="692"/>
        <end position="705"/>
    </location>
</feature>
<feature type="region of interest" description="Disordered" evidence="2">
    <location>
        <begin position="638"/>
        <end position="733"/>
    </location>
</feature>
<feature type="domain" description="Arrestin C-terminal-like" evidence="3">
    <location>
        <begin position="238"/>
        <end position="376"/>
    </location>
</feature>
<dbReference type="InterPro" id="IPR011021">
    <property type="entry name" value="Arrestin-like_N"/>
</dbReference>
<dbReference type="Pfam" id="PF02752">
    <property type="entry name" value="Arrestin_C"/>
    <property type="match status" value="1"/>
</dbReference>
<dbReference type="SUPFAM" id="SSF81296">
    <property type="entry name" value="E set domains"/>
    <property type="match status" value="2"/>
</dbReference>
<keyword evidence="5" id="KW-1185">Reference proteome</keyword>
<evidence type="ECO:0000256" key="2">
    <source>
        <dbReference type="SAM" id="MobiDB-lite"/>
    </source>
</evidence>
<feature type="domain" description="Arrestin C-terminal-like" evidence="3">
    <location>
        <begin position="65"/>
        <end position="217"/>
    </location>
</feature>
<feature type="region of interest" description="Disordered" evidence="2">
    <location>
        <begin position="573"/>
        <end position="597"/>
    </location>
</feature>
<dbReference type="InterPro" id="IPR011022">
    <property type="entry name" value="Arrestin_C-like"/>
</dbReference>
<dbReference type="GO" id="GO:0005737">
    <property type="term" value="C:cytoplasm"/>
    <property type="evidence" value="ECO:0007669"/>
    <property type="project" value="TreeGrafter"/>
</dbReference>
<feature type="compositionally biased region" description="Polar residues" evidence="2">
    <location>
        <begin position="585"/>
        <end position="597"/>
    </location>
</feature>
<dbReference type="Gene3D" id="2.60.40.640">
    <property type="match status" value="2"/>
</dbReference>
<dbReference type="InterPro" id="IPR000698">
    <property type="entry name" value="Arrestin"/>
</dbReference>
<dbReference type="Proteomes" id="UP000789572">
    <property type="component" value="Unassembled WGS sequence"/>
</dbReference>
<feature type="compositionally biased region" description="Polar residues" evidence="2">
    <location>
        <begin position="437"/>
        <end position="447"/>
    </location>
</feature>
<feature type="region of interest" description="Disordered" evidence="2">
    <location>
        <begin position="763"/>
        <end position="827"/>
    </location>
</feature>
<dbReference type="GO" id="GO:0001664">
    <property type="term" value="F:G protein-coupled receptor binding"/>
    <property type="evidence" value="ECO:0007669"/>
    <property type="project" value="TreeGrafter"/>
</dbReference>
<comment type="caution">
    <text evidence="4">The sequence shown here is derived from an EMBL/GenBank/DDBJ whole genome shotgun (WGS) entry which is preliminary data.</text>
</comment>
<organism evidence="4 5">
    <name type="scientific">Paraglomus occultum</name>
    <dbReference type="NCBI Taxonomy" id="144539"/>
    <lineage>
        <taxon>Eukaryota</taxon>
        <taxon>Fungi</taxon>
        <taxon>Fungi incertae sedis</taxon>
        <taxon>Mucoromycota</taxon>
        <taxon>Glomeromycotina</taxon>
        <taxon>Glomeromycetes</taxon>
        <taxon>Paraglomerales</taxon>
        <taxon>Paraglomeraceae</taxon>
        <taxon>Paraglomus</taxon>
    </lineage>
</organism>
<feature type="region of interest" description="Disordered" evidence="2">
    <location>
        <begin position="466"/>
        <end position="490"/>
    </location>
</feature>
<dbReference type="InterPro" id="IPR014756">
    <property type="entry name" value="Ig_E-set"/>
</dbReference>
<comment type="similarity">
    <text evidence="1">Belongs to the arrestin family.</text>
</comment>
<dbReference type="OrthoDB" id="298939at2759"/>
<dbReference type="AlphaFoldDB" id="A0A9N9GYW6"/>
<dbReference type="EMBL" id="CAJVPJ010003196">
    <property type="protein sequence ID" value="CAG8636588.1"/>
    <property type="molecule type" value="Genomic_DNA"/>
</dbReference>
<dbReference type="SMART" id="SM01017">
    <property type="entry name" value="Arrestin_C"/>
    <property type="match status" value="2"/>
</dbReference>
<proteinExistence type="inferred from homology"/>
<dbReference type="GO" id="GO:0002031">
    <property type="term" value="P:G protein-coupled receptor internalization"/>
    <property type="evidence" value="ECO:0007669"/>
    <property type="project" value="TreeGrafter"/>
</dbReference>
<name>A0A9N9GYW6_9GLOM</name>
<dbReference type="PANTHER" id="PTHR11792">
    <property type="entry name" value="ARRESTIN"/>
    <property type="match status" value="1"/>
</dbReference>
<evidence type="ECO:0000313" key="5">
    <source>
        <dbReference type="Proteomes" id="UP000789572"/>
    </source>
</evidence>
<feature type="region of interest" description="Disordered" evidence="2">
    <location>
        <begin position="852"/>
        <end position="882"/>
    </location>
</feature>
<dbReference type="GO" id="GO:0007165">
    <property type="term" value="P:signal transduction"/>
    <property type="evidence" value="ECO:0007669"/>
    <property type="project" value="InterPro"/>
</dbReference>
<evidence type="ECO:0000313" key="4">
    <source>
        <dbReference type="EMBL" id="CAG8636588.1"/>
    </source>
</evidence>
<feature type="region of interest" description="Disordered" evidence="2">
    <location>
        <begin position="411"/>
        <end position="447"/>
    </location>
</feature>
<evidence type="ECO:0000256" key="1">
    <source>
        <dbReference type="ARBA" id="ARBA00005298"/>
    </source>
</evidence>
<reference evidence="4" key="1">
    <citation type="submission" date="2021-06" db="EMBL/GenBank/DDBJ databases">
        <authorList>
            <person name="Kallberg Y."/>
            <person name="Tangrot J."/>
            <person name="Rosling A."/>
        </authorList>
    </citation>
    <scope>NUCLEOTIDE SEQUENCE</scope>
    <source>
        <strain evidence="4">IA702</strain>
    </source>
</reference>
<dbReference type="Pfam" id="PF00339">
    <property type="entry name" value="Arrestin_N"/>
    <property type="match status" value="1"/>
</dbReference>
<dbReference type="PANTHER" id="PTHR11792:SF17">
    <property type="entry name" value="KURTZ ARRESTIN"/>
    <property type="match status" value="1"/>
</dbReference>
<sequence>MATNLEYNSQASVASMSTHRRLASGSPTVISGVLSTAATAVTTNTVAPPELANIDFKPAPTAVVKNPKLKIHVLLDSTIYTAGGNVYGRLVLTSSTSKSIKIGEISAELTAYEELSTRDFTASQSFLSSRLVFQGATLPPSNAVHGPKENGFWTAKKGKTTFPFAFKIPADAPSSISFQSVASLKYVITGVVQIMYNGKEDTLLKSKEAFVVESCDIDNPIYKEPVEAMNMRQLWLGGSGALMVEGTLVEKLFMSGGNVSVKVRVKNDTKRSVQGLKLAVKQKLAILANKNKKEADDVKVVSVTVAEEWFKNKDYLFESGEDRTITVNIYVPATARTISHTVLFEVTCHIVVSLYLGPFTKYLSIELPAYICHSASVQPPPVANLELNQYNNHYNMIDENADFFVEDLRQDDDDTLGGETQPVNIPSSGRKLPWNNDEAQGQYSPTYNSGKSSFFGSASPKKLGSFTSTLLGRPKPKSPPNPSKMIPKGPTLAPASPYAYIPAIERVRYLSFATQQQAALQTRRPLPTPPHVPGFGIYTANEAISPPLSEYEWISSAPDTKIEQWLETQQTGYYPSGSRPISPEVESTTPPRETTPWSNLNRIQAAINSEVESESLGAGIGGIPIEANRNYRLPADSFQRSETPVSSLKGPSGLTLLMKSQNSPPPAIPEEFISRAETPNTNYDNKVTKGRPLPPTPPTKPPLPSRPLANPESPRVASPVIKNSPENDQFKVARKPVTDNKFLTELIAEYKADSRTVLEDVNIDNSDSNRSDISRVKSPNDNPSSSAEAAEFESPNQSKPATPIKIPVSINTSPSSSLPGSQSPIDPSKITAAATTYVNTTIAKPVVVKSKPLSRTKNKNGDDVNDEEDANLTAKITQPPKQALSPRLQEYIQKYIVAAGR</sequence>
<feature type="compositionally biased region" description="Low complexity" evidence="2">
    <location>
        <begin position="784"/>
        <end position="794"/>
    </location>
</feature>
<protein>
    <submittedName>
        <fullName evidence="4">7185_t:CDS:1</fullName>
    </submittedName>
</protein>